<dbReference type="PANTHER" id="PTHR30026:SF20">
    <property type="entry name" value="OUTER MEMBRANE PROTEIN TOLC"/>
    <property type="match status" value="1"/>
</dbReference>
<proteinExistence type="inferred from homology"/>
<feature type="signal peptide" evidence="9">
    <location>
        <begin position="1"/>
        <end position="19"/>
    </location>
</feature>
<evidence type="ECO:0000313" key="11">
    <source>
        <dbReference type="Proteomes" id="UP000077013"/>
    </source>
</evidence>
<keyword evidence="7" id="KW-0998">Cell outer membrane</keyword>
<feature type="coiled-coil region" evidence="8">
    <location>
        <begin position="341"/>
        <end position="372"/>
    </location>
</feature>
<dbReference type="Proteomes" id="UP000077013">
    <property type="component" value="Unassembled WGS sequence"/>
</dbReference>
<evidence type="ECO:0000256" key="4">
    <source>
        <dbReference type="ARBA" id="ARBA00022452"/>
    </source>
</evidence>
<comment type="caution">
    <text evidence="10">The sequence shown here is derived from an EMBL/GenBank/DDBJ whole genome shotgun (WGS) entry which is preliminary data.</text>
</comment>
<dbReference type="Gene3D" id="1.20.1600.10">
    <property type="entry name" value="Outer membrane efflux proteins (OEP)"/>
    <property type="match status" value="1"/>
</dbReference>
<keyword evidence="8" id="KW-0175">Coiled coil</keyword>
<dbReference type="InterPro" id="IPR003423">
    <property type="entry name" value="OMP_efflux"/>
</dbReference>
<evidence type="ECO:0000256" key="3">
    <source>
        <dbReference type="ARBA" id="ARBA00022448"/>
    </source>
</evidence>
<dbReference type="EMBL" id="LRXL01000026">
    <property type="protein sequence ID" value="OAB80479.1"/>
    <property type="molecule type" value="Genomic_DNA"/>
</dbReference>
<accession>A0A167JA94</accession>
<evidence type="ECO:0000256" key="9">
    <source>
        <dbReference type="SAM" id="SignalP"/>
    </source>
</evidence>
<evidence type="ECO:0000256" key="8">
    <source>
        <dbReference type="SAM" id="Coils"/>
    </source>
</evidence>
<dbReference type="InterPro" id="IPR051906">
    <property type="entry name" value="TolC-like"/>
</dbReference>
<name>A0A167JA94_9FLAO</name>
<keyword evidence="9" id="KW-0732">Signal</keyword>
<dbReference type="AlphaFoldDB" id="A0A167JA94"/>
<keyword evidence="4" id="KW-1134">Transmembrane beta strand</keyword>
<evidence type="ECO:0000256" key="6">
    <source>
        <dbReference type="ARBA" id="ARBA00023136"/>
    </source>
</evidence>
<sequence length="459" mass="51557">MRKIGFILGFVLCTFNGFAQQNTEYAFTLEEAVTFALDSNYTALNARRDIAKALKQKWETTAAGLPQISGNIAYQNNLKQPVTFIPAEFSGGAPGTFTPVTFGTKQSLSATATLNQLIFDGSYLVGLQAAKAFLDFSENAAEKTNLEVRKGIINAYGSVLLSEELVAIFEKNKENLEDNLYETRKIFENGLTEEESVEQLEITLLDIDTQLSNAIRSQKIAREMFNVGLGIPVETPVIFKDDLDALAQQNIQLAMLESDLTIEENVDYKIAYNLTEQRSLELKLEKSKALPTLSAFVNYGTAANSDEFTFLDNDQRYFQSSILGVNMNIPIFSSGMRSARTQQARIALEQSETELEETIQNVRLELNTAKSNYQFAIETYENSKKNLALAERVENKNQIKFTEGLSTSFDLRQAQVQLYNAQQQYFESMLSLINEKANIETVLNTPEVRIDSETVKNRY</sequence>
<organism evidence="10 11">
    <name type="scientific">Cochleicola gelatinilyticus</name>
    <dbReference type="NCBI Taxonomy" id="1763537"/>
    <lineage>
        <taxon>Bacteria</taxon>
        <taxon>Pseudomonadati</taxon>
        <taxon>Bacteroidota</taxon>
        <taxon>Flavobacteriia</taxon>
        <taxon>Flavobacteriales</taxon>
        <taxon>Flavobacteriaceae</taxon>
        <taxon>Cochleicola</taxon>
    </lineage>
</organism>
<dbReference type="Pfam" id="PF02321">
    <property type="entry name" value="OEP"/>
    <property type="match status" value="1"/>
</dbReference>
<protein>
    <submittedName>
        <fullName evidence="10">Transporter</fullName>
    </submittedName>
</protein>
<dbReference type="OrthoDB" id="367883at2"/>
<evidence type="ECO:0000256" key="7">
    <source>
        <dbReference type="ARBA" id="ARBA00023237"/>
    </source>
</evidence>
<evidence type="ECO:0000256" key="5">
    <source>
        <dbReference type="ARBA" id="ARBA00022692"/>
    </source>
</evidence>
<dbReference type="STRING" id="1763537.ULVI_07020"/>
<evidence type="ECO:0000313" key="10">
    <source>
        <dbReference type="EMBL" id="OAB80479.1"/>
    </source>
</evidence>
<keyword evidence="6" id="KW-0472">Membrane</keyword>
<dbReference type="GO" id="GO:1990281">
    <property type="term" value="C:efflux pump complex"/>
    <property type="evidence" value="ECO:0007669"/>
    <property type="project" value="TreeGrafter"/>
</dbReference>
<dbReference type="GO" id="GO:0015288">
    <property type="term" value="F:porin activity"/>
    <property type="evidence" value="ECO:0007669"/>
    <property type="project" value="TreeGrafter"/>
</dbReference>
<keyword evidence="11" id="KW-1185">Reference proteome</keyword>
<dbReference type="RefSeq" id="WP_068591089.1">
    <property type="nucleotide sequence ID" value="NZ_LRXL01000026.1"/>
</dbReference>
<reference evidence="10 11" key="1">
    <citation type="submission" date="2016-02" db="EMBL/GenBank/DDBJ databases">
        <title>Ulvibacter sp. LPB0005, isolated from Thais luteostoma.</title>
        <authorList>
            <person name="Shin S.-K."/>
            <person name="Yi H."/>
        </authorList>
    </citation>
    <scope>NUCLEOTIDE SEQUENCE [LARGE SCALE GENOMIC DNA]</scope>
    <source>
        <strain evidence="10 11">LPB0005</strain>
    </source>
</reference>
<dbReference type="PANTHER" id="PTHR30026">
    <property type="entry name" value="OUTER MEMBRANE PROTEIN TOLC"/>
    <property type="match status" value="1"/>
</dbReference>
<dbReference type="GO" id="GO:0015562">
    <property type="term" value="F:efflux transmembrane transporter activity"/>
    <property type="evidence" value="ECO:0007669"/>
    <property type="project" value="InterPro"/>
</dbReference>
<dbReference type="GO" id="GO:0009279">
    <property type="term" value="C:cell outer membrane"/>
    <property type="evidence" value="ECO:0007669"/>
    <property type="project" value="UniProtKB-SubCell"/>
</dbReference>
<keyword evidence="3" id="KW-0813">Transport</keyword>
<evidence type="ECO:0000256" key="2">
    <source>
        <dbReference type="ARBA" id="ARBA00007613"/>
    </source>
</evidence>
<comment type="similarity">
    <text evidence="2">Belongs to the outer membrane factor (OMF) (TC 1.B.17) family.</text>
</comment>
<feature type="chain" id="PRO_5007888708" evidence="9">
    <location>
        <begin position="20"/>
        <end position="459"/>
    </location>
</feature>
<gene>
    <name evidence="10" type="ORF">ULVI_07020</name>
</gene>
<keyword evidence="5" id="KW-0812">Transmembrane</keyword>
<evidence type="ECO:0000256" key="1">
    <source>
        <dbReference type="ARBA" id="ARBA00004442"/>
    </source>
</evidence>
<dbReference type="SUPFAM" id="SSF56954">
    <property type="entry name" value="Outer membrane efflux proteins (OEP)"/>
    <property type="match status" value="1"/>
</dbReference>
<comment type="subcellular location">
    <subcellularLocation>
        <location evidence="1">Cell outer membrane</location>
    </subcellularLocation>
</comment>